<dbReference type="PANTHER" id="PTHR45947">
    <property type="entry name" value="SULFOQUINOVOSYL TRANSFERASE SQD2"/>
    <property type="match status" value="1"/>
</dbReference>
<keyword evidence="2" id="KW-0328">Glycosyltransferase</keyword>
<dbReference type="Pfam" id="PF13692">
    <property type="entry name" value="Glyco_trans_1_4"/>
    <property type="match status" value="1"/>
</dbReference>
<organism evidence="5 6">
    <name type="scientific">Leekyejoonella antrihumi</name>
    <dbReference type="NCBI Taxonomy" id="1660198"/>
    <lineage>
        <taxon>Bacteria</taxon>
        <taxon>Bacillati</taxon>
        <taxon>Actinomycetota</taxon>
        <taxon>Actinomycetes</taxon>
        <taxon>Micrococcales</taxon>
        <taxon>Dermacoccaceae</taxon>
        <taxon>Leekyejoonella</taxon>
    </lineage>
</organism>
<dbReference type="Pfam" id="PF13579">
    <property type="entry name" value="Glyco_trans_4_4"/>
    <property type="match status" value="1"/>
</dbReference>
<dbReference type="CDD" id="cd03794">
    <property type="entry name" value="GT4_WbuB-like"/>
    <property type="match status" value="1"/>
</dbReference>
<evidence type="ECO:0000313" key="5">
    <source>
        <dbReference type="EMBL" id="TWP35901.1"/>
    </source>
</evidence>
<dbReference type="EMBL" id="VCQV01000015">
    <property type="protein sequence ID" value="TWP35901.1"/>
    <property type="molecule type" value="Genomic_DNA"/>
</dbReference>
<dbReference type="PANTHER" id="PTHR45947:SF3">
    <property type="entry name" value="SULFOQUINOVOSYL TRANSFERASE SQD2"/>
    <property type="match status" value="1"/>
</dbReference>
<accession>A0A563E116</accession>
<proteinExistence type="predicted"/>
<dbReference type="InterPro" id="IPR028098">
    <property type="entry name" value="Glyco_trans_4-like_N"/>
</dbReference>
<dbReference type="GO" id="GO:1901137">
    <property type="term" value="P:carbohydrate derivative biosynthetic process"/>
    <property type="evidence" value="ECO:0007669"/>
    <property type="project" value="UniProtKB-ARBA"/>
</dbReference>
<dbReference type="GO" id="GO:0016758">
    <property type="term" value="F:hexosyltransferase activity"/>
    <property type="evidence" value="ECO:0007669"/>
    <property type="project" value="TreeGrafter"/>
</dbReference>
<feature type="domain" description="Glycosyltransferase subfamily 4-like N-terminal" evidence="4">
    <location>
        <begin position="20"/>
        <end position="203"/>
    </location>
</feature>
<dbReference type="SUPFAM" id="SSF53756">
    <property type="entry name" value="UDP-Glycosyltransferase/glycogen phosphorylase"/>
    <property type="match status" value="1"/>
</dbReference>
<dbReference type="RefSeq" id="WP_146316963.1">
    <property type="nucleotide sequence ID" value="NZ_VCQV01000015.1"/>
</dbReference>
<name>A0A563E116_9MICO</name>
<sequence>MRVGFVTQWYPPEPGTHLPQSIASGLAGRGHEVHVLTGFPNYPTGRLRPDYPLRPYRREQSVDGVTVHRAPLYPSHDSAPVQRAFNYGTFAVSSSAVARLKMPVPDVWLTYSSPATSALAPMTYRFRHRRPSCLIIQDLWPDSVTDSGMVPARLADIMRPPIDRFCRLAYRNAAAVGVISPSMRQILESRGVPAAKIFDTPNWSTDDLLRPDLPSSTALRRELGLPAGRLFMYVGNLGRMQALDSLVRGFSRAERAQLVLIGDGVSRSSLVDLVRDEGADNVHVLGPRPATDIGKYIAASDVQIISLMDTPLLRATMPSKMQFSLASARPLLAHAAGDVAELVSSEGVGLGVQPGDSAALALAVQEFSAMTPDQLQRIGCRSRTLYESRFSQRAGLDRLERMLLHAIRSSPAGQAHPADFAARRQT</sequence>
<reference evidence="5 6" key="1">
    <citation type="submission" date="2019-05" db="EMBL/GenBank/DDBJ databases">
        <authorList>
            <person name="Lee S.D."/>
        </authorList>
    </citation>
    <scope>NUCLEOTIDE SEQUENCE [LARGE SCALE GENOMIC DNA]</scope>
    <source>
        <strain evidence="5 6">C5-26</strain>
    </source>
</reference>
<evidence type="ECO:0000259" key="4">
    <source>
        <dbReference type="Pfam" id="PF13579"/>
    </source>
</evidence>
<gene>
    <name evidence="5" type="ORF">FGL98_11740</name>
</gene>
<reference evidence="5 6" key="2">
    <citation type="submission" date="2019-08" db="EMBL/GenBank/DDBJ databases">
        <title>Jejuicoccus antrihumi gen. nov., sp. nov., a new member of the family Dermacoccaceae isolated from a cave.</title>
        <authorList>
            <person name="Schumann P."/>
            <person name="Kim I.S."/>
        </authorList>
    </citation>
    <scope>NUCLEOTIDE SEQUENCE [LARGE SCALE GENOMIC DNA]</scope>
    <source>
        <strain evidence="5 6">C5-26</strain>
    </source>
</reference>
<evidence type="ECO:0000256" key="1">
    <source>
        <dbReference type="ARBA" id="ARBA00021292"/>
    </source>
</evidence>
<keyword evidence="3 5" id="KW-0808">Transferase</keyword>
<dbReference type="OrthoDB" id="3180470at2"/>
<dbReference type="Gene3D" id="3.40.50.2000">
    <property type="entry name" value="Glycogen Phosphorylase B"/>
    <property type="match status" value="2"/>
</dbReference>
<dbReference type="Proteomes" id="UP000320244">
    <property type="component" value="Unassembled WGS sequence"/>
</dbReference>
<evidence type="ECO:0000256" key="2">
    <source>
        <dbReference type="ARBA" id="ARBA00022676"/>
    </source>
</evidence>
<evidence type="ECO:0000256" key="3">
    <source>
        <dbReference type="ARBA" id="ARBA00022679"/>
    </source>
</evidence>
<keyword evidence="6" id="KW-1185">Reference proteome</keyword>
<dbReference type="AlphaFoldDB" id="A0A563E116"/>
<comment type="caution">
    <text evidence="5">The sequence shown here is derived from an EMBL/GenBank/DDBJ whole genome shotgun (WGS) entry which is preliminary data.</text>
</comment>
<dbReference type="InterPro" id="IPR050194">
    <property type="entry name" value="Glycosyltransferase_grp1"/>
</dbReference>
<protein>
    <recommendedName>
        <fullName evidence="1">D-inositol 3-phosphate glycosyltransferase</fullName>
    </recommendedName>
</protein>
<evidence type="ECO:0000313" key="6">
    <source>
        <dbReference type="Proteomes" id="UP000320244"/>
    </source>
</evidence>